<dbReference type="GO" id="GO:0016740">
    <property type="term" value="F:transferase activity"/>
    <property type="evidence" value="ECO:0007669"/>
    <property type="project" value="UniProtKB-KW"/>
</dbReference>
<dbReference type="PANTHER" id="PTHR31756:SF3">
    <property type="entry name" value="PYRUVATE, PHOSPHATE DIKINASE REGULATORY PROTEIN 1, CHLOROPLASTIC"/>
    <property type="match status" value="1"/>
</dbReference>
<organism evidence="6 7">
    <name type="scientific">Thiorhodovibrio winogradskyi</name>
    <dbReference type="NCBI Taxonomy" id="77007"/>
    <lineage>
        <taxon>Bacteria</taxon>
        <taxon>Pseudomonadati</taxon>
        <taxon>Pseudomonadota</taxon>
        <taxon>Gammaproteobacteria</taxon>
        <taxon>Chromatiales</taxon>
        <taxon>Chromatiaceae</taxon>
        <taxon>Thiorhodovibrio</taxon>
    </lineage>
</organism>
<dbReference type="RefSeq" id="WP_328986003.1">
    <property type="nucleotide sequence ID" value="NZ_CP121472.1"/>
</dbReference>
<sequence>MNALNESALGGQQDRPKRTVFFASESTGITAETLGQSLLSQFDGVEFEEVYMPYINTEARARALTQRMQEACDRDGARPICVATMLDQGIGAILRGGNCFYIEVFEHFVAPLGAELGLTPSRQPGRSHAITKPSSYTKRIEAINFAMSNDDGVKPANFRHADVILAGVSRSGKTPTCLYLAMHYGLRAANYPITDIDLERGDLPDEIRALRAKVFGLTIDAQRLHLIREERRPGSDYASSRRCQVELRAAGEMFKRLRIPALNTTSQSIEEIAAQILRGLKNATDNGD</sequence>
<comment type="similarity">
    <text evidence="5">Belongs to the pyruvate, phosphate/water dikinase regulatory protein family. PSRP subfamily.</text>
</comment>
<dbReference type="EC" id="2.7.11.33" evidence="5"/>
<gene>
    <name evidence="6" type="ORF">Thiowin_00324</name>
</gene>
<evidence type="ECO:0000256" key="4">
    <source>
        <dbReference type="ARBA" id="ARBA00022777"/>
    </source>
</evidence>
<dbReference type="EC" id="2.7.4.28" evidence="5"/>
<evidence type="ECO:0000313" key="6">
    <source>
        <dbReference type="EMBL" id="WPL15428.1"/>
    </source>
</evidence>
<comment type="function">
    <text evidence="5">Bifunctional serine/threonine kinase and phosphorylase involved in the regulation of the phosphoenolpyruvate synthase (PEPS) by catalyzing its phosphorylation/dephosphorylation.</text>
</comment>
<evidence type="ECO:0000256" key="2">
    <source>
        <dbReference type="ARBA" id="ARBA00022679"/>
    </source>
</evidence>
<dbReference type="NCBIfam" id="NF003742">
    <property type="entry name" value="PRK05339.1"/>
    <property type="match status" value="1"/>
</dbReference>
<protein>
    <recommendedName>
        <fullName evidence="5">Putative phosphoenolpyruvate synthase regulatory protein</fullName>
        <shortName evidence="5">PEP synthase regulatory protein</shortName>
        <shortName evidence="5">PSRP</shortName>
        <ecNumber evidence="5">2.7.11.33</ecNumber>
        <ecNumber evidence="5">2.7.4.28</ecNumber>
    </recommendedName>
    <alternativeName>
        <fullName evidence="5">Pyruvate, water dikinase regulatory protein</fullName>
    </alternativeName>
</protein>
<dbReference type="InterPro" id="IPR026530">
    <property type="entry name" value="PSRP"/>
</dbReference>
<name>A0ABZ0S2I3_9GAMM</name>
<keyword evidence="3 5" id="KW-0547">Nucleotide-binding</keyword>
<dbReference type="InterPro" id="IPR005177">
    <property type="entry name" value="Kinase-pyrophosphorylase"/>
</dbReference>
<dbReference type="Pfam" id="PF03618">
    <property type="entry name" value="Kinase-PPPase"/>
    <property type="match status" value="1"/>
</dbReference>
<evidence type="ECO:0000313" key="7">
    <source>
        <dbReference type="Proteomes" id="UP001432180"/>
    </source>
</evidence>
<keyword evidence="2 5" id="KW-0808">Transferase</keyword>
<evidence type="ECO:0000256" key="1">
    <source>
        <dbReference type="ARBA" id="ARBA00022527"/>
    </source>
</evidence>
<dbReference type="Proteomes" id="UP001432180">
    <property type="component" value="Chromosome"/>
</dbReference>
<comment type="catalytic activity">
    <reaction evidence="5">
        <text>[pyruvate, water dikinase]-phosphate + phosphate + H(+) = [pyruvate, water dikinase] + diphosphate</text>
        <dbReference type="Rhea" id="RHEA:48580"/>
        <dbReference type="Rhea" id="RHEA-COMP:11425"/>
        <dbReference type="Rhea" id="RHEA-COMP:11426"/>
        <dbReference type="ChEBI" id="CHEBI:15378"/>
        <dbReference type="ChEBI" id="CHEBI:33019"/>
        <dbReference type="ChEBI" id="CHEBI:43176"/>
        <dbReference type="ChEBI" id="CHEBI:43474"/>
        <dbReference type="ChEBI" id="CHEBI:68546"/>
        <dbReference type="EC" id="2.7.4.28"/>
    </reaction>
</comment>
<keyword evidence="1 5" id="KW-0723">Serine/threonine-protein kinase</keyword>
<evidence type="ECO:0000256" key="3">
    <source>
        <dbReference type="ARBA" id="ARBA00022741"/>
    </source>
</evidence>
<feature type="binding site" evidence="5">
    <location>
        <begin position="167"/>
        <end position="174"/>
    </location>
    <ligand>
        <name>ADP</name>
        <dbReference type="ChEBI" id="CHEBI:456216"/>
    </ligand>
</feature>
<proteinExistence type="inferred from homology"/>
<dbReference type="HAMAP" id="MF_01062">
    <property type="entry name" value="PSRP"/>
    <property type="match status" value="1"/>
</dbReference>
<keyword evidence="7" id="KW-1185">Reference proteome</keyword>
<dbReference type="EMBL" id="CP121472">
    <property type="protein sequence ID" value="WPL15428.1"/>
    <property type="molecule type" value="Genomic_DNA"/>
</dbReference>
<keyword evidence="4 5" id="KW-0418">Kinase</keyword>
<reference evidence="6 7" key="1">
    <citation type="journal article" date="2023" name="Microorganisms">
        <title>Thiorhodovibrio frisius and Trv. litoralis spp. nov., Two Novel Members from a Clade of Fastidious Purple Sulfur Bacteria That Exhibit Unique Red-Shifted Light-Harvesting Capabilities.</title>
        <authorList>
            <person name="Methner A."/>
            <person name="Kuzyk S.B."/>
            <person name="Petersen J."/>
            <person name="Bauer S."/>
            <person name="Brinkmann H."/>
            <person name="Sichau K."/>
            <person name="Wanner G."/>
            <person name="Wolf J."/>
            <person name="Neumann-Schaal M."/>
            <person name="Henke P."/>
            <person name="Tank M."/>
            <person name="Sproer C."/>
            <person name="Bunk B."/>
            <person name="Overmann J."/>
        </authorList>
    </citation>
    <scope>NUCLEOTIDE SEQUENCE [LARGE SCALE GENOMIC DNA]</scope>
    <source>
        <strain evidence="6 7">DSM 6702</strain>
    </source>
</reference>
<comment type="catalytic activity">
    <reaction evidence="5">
        <text>[pyruvate, water dikinase] + ADP = [pyruvate, water dikinase]-phosphate + AMP + H(+)</text>
        <dbReference type="Rhea" id="RHEA:46020"/>
        <dbReference type="Rhea" id="RHEA-COMP:11425"/>
        <dbReference type="Rhea" id="RHEA-COMP:11426"/>
        <dbReference type="ChEBI" id="CHEBI:15378"/>
        <dbReference type="ChEBI" id="CHEBI:43176"/>
        <dbReference type="ChEBI" id="CHEBI:68546"/>
        <dbReference type="ChEBI" id="CHEBI:456215"/>
        <dbReference type="ChEBI" id="CHEBI:456216"/>
        <dbReference type="EC" id="2.7.11.33"/>
    </reaction>
</comment>
<accession>A0ABZ0S2I3</accession>
<evidence type="ECO:0000256" key="5">
    <source>
        <dbReference type="HAMAP-Rule" id="MF_01062"/>
    </source>
</evidence>
<dbReference type="PANTHER" id="PTHR31756">
    <property type="entry name" value="PYRUVATE, PHOSPHATE DIKINASE REGULATORY PROTEIN 1, CHLOROPLASTIC"/>
    <property type="match status" value="1"/>
</dbReference>